<proteinExistence type="predicted"/>
<evidence type="ECO:0000313" key="1">
    <source>
        <dbReference type="EMBL" id="HIW83853.1"/>
    </source>
</evidence>
<sequence>MAVTYRELLGTRYFRKFRVEAGTKGLEKKIGLVLTCEEALSDKNSYVFLCKMSYHQKEISLDFVREIIERGYSGLGVQKEDGEPFDPEIRKFCEENN</sequence>
<accession>A0A9D1R971</accession>
<gene>
    <name evidence="1" type="ORF">H9873_05985</name>
</gene>
<feature type="non-terminal residue" evidence="1">
    <location>
        <position position="97"/>
    </location>
</feature>
<dbReference type="EMBL" id="DXGF01000109">
    <property type="protein sequence ID" value="HIW83853.1"/>
    <property type="molecule type" value="Genomic_DNA"/>
</dbReference>
<comment type="caution">
    <text evidence="1">The sequence shown here is derived from an EMBL/GenBank/DDBJ whole genome shotgun (WGS) entry which is preliminary data.</text>
</comment>
<dbReference type="AlphaFoldDB" id="A0A9D1R971"/>
<evidence type="ECO:0000313" key="2">
    <source>
        <dbReference type="Proteomes" id="UP000824263"/>
    </source>
</evidence>
<name>A0A9D1R971_9FIRM</name>
<reference evidence="1" key="1">
    <citation type="journal article" date="2021" name="PeerJ">
        <title>Extensive microbial diversity within the chicken gut microbiome revealed by metagenomics and culture.</title>
        <authorList>
            <person name="Gilroy R."/>
            <person name="Ravi A."/>
            <person name="Getino M."/>
            <person name="Pursley I."/>
            <person name="Horton D.L."/>
            <person name="Alikhan N.F."/>
            <person name="Baker D."/>
            <person name="Gharbi K."/>
            <person name="Hall N."/>
            <person name="Watson M."/>
            <person name="Adriaenssens E.M."/>
            <person name="Foster-Nyarko E."/>
            <person name="Jarju S."/>
            <person name="Secka A."/>
            <person name="Antonio M."/>
            <person name="Oren A."/>
            <person name="Chaudhuri R.R."/>
            <person name="La Ragione R."/>
            <person name="Hildebrand F."/>
            <person name="Pallen M.J."/>
        </authorList>
    </citation>
    <scope>NUCLEOTIDE SEQUENCE</scope>
    <source>
        <strain evidence="1">ChiSxjej1B13-11762</strain>
    </source>
</reference>
<protein>
    <submittedName>
        <fullName evidence="1">PucR family transcriptional regulator ligand-binding domain-containing protein</fullName>
    </submittedName>
</protein>
<dbReference type="Proteomes" id="UP000824263">
    <property type="component" value="Unassembled WGS sequence"/>
</dbReference>
<organism evidence="1 2">
    <name type="scientific">Candidatus Dorea gallistercoris</name>
    <dbReference type="NCBI Taxonomy" id="2838542"/>
    <lineage>
        <taxon>Bacteria</taxon>
        <taxon>Bacillati</taxon>
        <taxon>Bacillota</taxon>
        <taxon>Clostridia</taxon>
        <taxon>Lachnospirales</taxon>
        <taxon>Lachnospiraceae</taxon>
        <taxon>Dorea</taxon>
    </lineage>
</organism>
<reference evidence="1" key="2">
    <citation type="submission" date="2021-04" db="EMBL/GenBank/DDBJ databases">
        <authorList>
            <person name="Gilroy R."/>
        </authorList>
    </citation>
    <scope>NUCLEOTIDE SEQUENCE</scope>
    <source>
        <strain evidence="1">ChiSxjej1B13-11762</strain>
    </source>
</reference>